<dbReference type="EMBL" id="HBUF01043102">
    <property type="protein sequence ID" value="CAG6618644.1"/>
    <property type="molecule type" value="Transcribed_RNA"/>
</dbReference>
<dbReference type="AlphaFoldDB" id="A0A8D8LXW1"/>
<accession>A0A8D8LXW1</accession>
<sequence>MVVASLVASSSLYCSNASLLYDSDNSILGSVSLVSEFRSTFSNRLLILFFKSVNLGWDFIPRLELEQFCFFSFKLLSCDGPGSLILFRIVKLFDFVRLFRCLSSAWAAELVPLVAKSLILTCKLLDRRTLECSCVPKSKLLRFIFSKSFLVNVLDMFLSVASRLE</sequence>
<dbReference type="EMBL" id="HBUF01219266">
    <property type="protein sequence ID" value="CAG6668649.1"/>
    <property type="molecule type" value="Transcribed_RNA"/>
</dbReference>
<organism evidence="1">
    <name type="scientific">Cacopsylla melanoneura</name>
    <dbReference type="NCBI Taxonomy" id="428564"/>
    <lineage>
        <taxon>Eukaryota</taxon>
        <taxon>Metazoa</taxon>
        <taxon>Ecdysozoa</taxon>
        <taxon>Arthropoda</taxon>
        <taxon>Hexapoda</taxon>
        <taxon>Insecta</taxon>
        <taxon>Pterygota</taxon>
        <taxon>Neoptera</taxon>
        <taxon>Paraneoptera</taxon>
        <taxon>Hemiptera</taxon>
        <taxon>Sternorrhyncha</taxon>
        <taxon>Psylloidea</taxon>
        <taxon>Psyllidae</taxon>
        <taxon>Psyllinae</taxon>
        <taxon>Cacopsylla</taxon>
    </lineage>
</organism>
<proteinExistence type="predicted"/>
<reference evidence="1" key="1">
    <citation type="submission" date="2021-05" db="EMBL/GenBank/DDBJ databases">
        <authorList>
            <person name="Alioto T."/>
            <person name="Alioto T."/>
            <person name="Gomez Garrido J."/>
        </authorList>
    </citation>
    <scope>NUCLEOTIDE SEQUENCE</scope>
</reference>
<evidence type="ECO:0000313" key="1">
    <source>
        <dbReference type="EMBL" id="CAG6618644.1"/>
    </source>
</evidence>
<dbReference type="EMBL" id="HBUF01545862">
    <property type="protein sequence ID" value="CAG6756904.1"/>
    <property type="molecule type" value="Transcribed_RNA"/>
</dbReference>
<protein>
    <submittedName>
        <fullName evidence="1">Uncharacterized protein</fullName>
    </submittedName>
</protein>
<name>A0A8D8LXW1_9HEMI</name>